<dbReference type="GO" id="GO:0045259">
    <property type="term" value="C:proton-transporting ATP synthase complex"/>
    <property type="evidence" value="ECO:0007669"/>
    <property type="project" value="UniProtKB-KW"/>
</dbReference>
<dbReference type="InterPro" id="IPR020781">
    <property type="entry name" value="ATPase_OSCP/d_CS"/>
</dbReference>
<evidence type="ECO:0000256" key="1">
    <source>
        <dbReference type="ARBA" id="ARBA00004370"/>
    </source>
</evidence>
<proteinExistence type="inferred from homology"/>
<comment type="subunit">
    <text evidence="9">F-type ATPases have 2 components, F(1) - the catalytic core - and F(0) - the membrane proton channel. F(1) has five subunits: alpha(3), beta(3), gamma(1), delta(1), epsilon(1). CF(0) has four main subunits: a(1), b(1), b'(1) and c(10-14). The alpha and beta chains form an alternating ring which encloses part of the gamma chain. F(1) is attached to F(0) by a central stalk formed by the gamma and epsilon chains, while a peripheral stalk is formed by the delta, b and b' chains.</text>
</comment>
<evidence type="ECO:0000256" key="9">
    <source>
        <dbReference type="HAMAP-Rule" id="MF_01416"/>
    </source>
</evidence>
<dbReference type="InterPro" id="IPR000711">
    <property type="entry name" value="ATPase_OSCP/dsu"/>
</dbReference>
<dbReference type="PANTHER" id="PTHR11910">
    <property type="entry name" value="ATP SYNTHASE DELTA CHAIN"/>
    <property type="match status" value="1"/>
</dbReference>
<evidence type="ECO:0000256" key="3">
    <source>
        <dbReference type="ARBA" id="ARBA00022448"/>
    </source>
</evidence>
<evidence type="ECO:0000256" key="2">
    <source>
        <dbReference type="ARBA" id="ARBA00007046"/>
    </source>
</evidence>
<keyword evidence="8 9" id="KW-0066">ATP synthesis</keyword>
<reference evidence="10" key="1">
    <citation type="journal article" date="2018" name="Adv. Bot. Res.">
        <title>Evolution of the Plastid Genomes in Diatoms.</title>
        <authorList>
            <person name="Yu M."/>
            <person name="Ashworth M.P."/>
            <person name="Hajrah N.H."/>
            <person name="Khiyami M.A."/>
            <person name="Sabir M.J."/>
            <person name="Alhebshi A.M."/>
            <person name="Al-Malki A.L."/>
            <person name="Sabir J.S.M."/>
            <person name="Theriot E.C."/>
            <person name="Jansen R.K."/>
        </authorList>
    </citation>
    <scope>NUCLEOTIDE SEQUENCE</scope>
</reference>
<evidence type="ECO:0000256" key="5">
    <source>
        <dbReference type="ARBA" id="ARBA00023065"/>
    </source>
</evidence>
<comment type="subcellular location">
    <subcellularLocation>
        <location evidence="1">Membrane</location>
    </subcellularLocation>
    <subcellularLocation>
        <location evidence="9">Plastid</location>
        <location evidence="9">Chloroplast thylakoid membrane</location>
        <topology evidence="9">Peripheral membrane protein</topology>
    </subcellularLocation>
</comment>
<keyword evidence="4 9" id="KW-0375">Hydrogen ion transport</keyword>
<dbReference type="EMBL" id="MG755802">
    <property type="protein sequence ID" value="AWT39645.1"/>
    <property type="molecule type" value="Genomic_DNA"/>
</dbReference>
<evidence type="ECO:0000256" key="7">
    <source>
        <dbReference type="ARBA" id="ARBA00023136"/>
    </source>
</evidence>
<dbReference type="PROSITE" id="PS00389">
    <property type="entry name" value="ATPASE_DELTA"/>
    <property type="match status" value="1"/>
</dbReference>
<dbReference type="HAMAP" id="MF_01416">
    <property type="entry name" value="ATP_synth_delta_bact"/>
    <property type="match status" value="1"/>
</dbReference>
<dbReference type="Pfam" id="PF00213">
    <property type="entry name" value="OSCP"/>
    <property type="match status" value="1"/>
</dbReference>
<dbReference type="InterPro" id="IPR026015">
    <property type="entry name" value="ATP_synth_OSCP/delta_N_sf"/>
</dbReference>
<keyword evidence="10" id="KW-0150">Chloroplast</keyword>
<comment type="function">
    <text evidence="9">This protein is part of the stalk that links CF(0) to CF(1). It either transmits conformational changes from CF(0) to CF(1) or is implicated in proton conduction.</text>
</comment>
<dbReference type="GO" id="GO:0046933">
    <property type="term" value="F:proton-transporting ATP synthase activity, rotational mechanism"/>
    <property type="evidence" value="ECO:0007669"/>
    <property type="project" value="UniProtKB-UniRule"/>
</dbReference>
<keyword evidence="5 9" id="KW-0406">Ion transport</keyword>
<dbReference type="GO" id="GO:0009535">
    <property type="term" value="C:chloroplast thylakoid membrane"/>
    <property type="evidence" value="ECO:0007669"/>
    <property type="project" value="UniProtKB-SubCell"/>
</dbReference>
<comment type="function">
    <text evidence="9">F(1)F(0) ATP synthase produces ATP from ADP in the presence of a proton or sodium gradient. F-type ATPases consist of two structural domains, F(1) containing the extramembraneous catalytic core and F(0) containing the membrane proton channel, linked together by a central stalk and a peripheral stalk. During catalysis, ATP synthesis in the catalytic domain of F(1) is coupled via a rotary mechanism of the central stalk subunits to proton translocation.</text>
</comment>
<dbReference type="SUPFAM" id="SSF47928">
    <property type="entry name" value="N-terminal domain of the delta subunit of the F1F0-ATP synthase"/>
    <property type="match status" value="1"/>
</dbReference>
<dbReference type="RefSeq" id="YP_009496932.1">
    <property type="nucleotide sequence ID" value="NC_038003.1"/>
</dbReference>
<protein>
    <recommendedName>
        <fullName evidence="9">ATP synthase subunit delta, chloroplastic</fullName>
    </recommendedName>
    <alternativeName>
        <fullName evidence="9">ATP synthase F(1) sector subunit delta</fullName>
    </alternativeName>
    <alternativeName>
        <fullName evidence="9">F-type ATPase subunit delta</fullName>
    </alternativeName>
</protein>
<evidence type="ECO:0000256" key="8">
    <source>
        <dbReference type="ARBA" id="ARBA00023310"/>
    </source>
</evidence>
<sequence>MSIIPETLKIAEPYARSFYSVSASLDKVFEISRDFQGLEVLFRQSPTLTKYLANPIISPDEKRETIEKILKSKVNKNTIKFLVVLVKRDRIDVVETVIYSFLQIVYRSSALRFLEISSAYPFTNTQQSKLCKKIKKLANVQEVLVSMNVDTSLIGGFTMRVNSKFIDLSVKSQLNKLAKHLDSVLEI</sequence>
<keyword evidence="9" id="KW-0139">CF(1)</keyword>
<accession>A0A2U9NRK5</accession>
<comment type="similarity">
    <text evidence="2 9">Belongs to the ATPase delta chain family.</text>
</comment>
<dbReference type="GeneID" id="36959396"/>
<geneLocation type="chloroplast" evidence="10"/>
<evidence type="ECO:0000256" key="4">
    <source>
        <dbReference type="ARBA" id="ARBA00022781"/>
    </source>
</evidence>
<keyword evidence="10" id="KW-0934">Plastid</keyword>
<keyword evidence="6 9" id="KW-0793">Thylakoid</keyword>
<dbReference type="AlphaFoldDB" id="A0A2U9NRK5"/>
<dbReference type="Gene3D" id="1.10.520.20">
    <property type="entry name" value="N-terminal domain of the delta subunit of the F1F0-ATP synthase"/>
    <property type="match status" value="1"/>
</dbReference>
<dbReference type="NCBIfam" id="TIGR01145">
    <property type="entry name" value="ATP_synt_delta"/>
    <property type="match status" value="1"/>
</dbReference>
<keyword evidence="7 9" id="KW-0472">Membrane</keyword>
<organism evidence="10">
    <name type="scientific">Rhizosolenia fallax</name>
    <dbReference type="NCBI Taxonomy" id="265545"/>
    <lineage>
        <taxon>Eukaryota</taxon>
        <taxon>Sar</taxon>
        <taxon>Stramenopiles</taxon>
        <taxon>Ochrophyta</taxon>
        <taxon>Bacillariophyta</taxon>
        <taxon>Coscinodiscophyceae</taxon>
        <taxon>Rhizosoleniophycidae</taxon>
        <taxon>Rhizosoleniales</taxon>
        <taxon>Rhizosoleniaceae</taxon>
        <taxon>Rhizosolenia</taxon>
    </lineage>
</organism>
<gene>
    <name evidence="9 10" type="primary">atpD</name>
</gene>
<keyword evidence="3 9" id="KW-0813">Transport</keyword>
<dbReference type="PRINTS" id="PR00125">
    <property type="entry name" value="ATPASEDELTA"/>
</dbReference>
<evidence type="ECO:0000256" key="6">
    <source>
        <dbReference type="ARBA" id="ARBA00023078"/>
    </source>
</evidence>
<evidence type="ECO:0000313" key="10">
    <source>
        <dbReference type="EMBL" id="AWT39645.1"/>
    </source>
</evidence>
<name>A0A2U9NRK5_9STRA</name>